<accession>A0AAV4XRG9</accession>
<sequence length="175" mass="18923">MLTPDRKKAEIQAGLTSASKEREAAIAQIVVLLGKLQYQAVSNTSRNGAPLSGKAIPSGTKPVKKKETPPWTHPPTASRGLLADKEGYIVPPRRLTAKVHPLASNPPLPGRRSDSHTNRFSPLTNNSNNPEVVDETASLEQLNRKPHVAPFFIKCTKEWGGILPQLKAISLTLTG</sequence>
<organism evidence="2 3">
    <name type="scientific">Caerostris extrusa</name>
    <name type="common">Bark spider</name>
    <name type="synonym">Caerostris bankana</name>
    <dbReference type="NCBI Taxonomy" id="172846"/>
    <lineage>
        <taxon>Eukaryota</taxon>
        <taxon>Metazoa</taxon>
        <taxon>Ecdysozoa</taxon>
        <taxon>Arthropoda</taxon>
        <taxon>Chelicerata</taxon>
        <taxon>Arachnida</taxon>
        <taxon>Araneae</taxon>
        <taxon>Araneomorphae</taxon>
        <taxon>Entelegynae</taxon>
        <taxon>Araneoidea</taxon>
        <taxon>Araneidae</taxon>
        <taxon>Caerostris</taxon>
    </lineage>
</organism>
<keyword evidence="3" id="KW-1185">Reference proteome</keyword>
<evidence type="ECO:0000313" key="2">
    <source>
        <dbReference type="EMBL" id="GIY96494.1"/>
    </source>
</evidence>
<feature type="region of interest" description="Disordered" evidence="1">
    <location>
        <begin position="95"/>
        <end position="131"/>
    </location>
</feature>
<gene>
    <name evidence="2" type="ORF">CEXT_608011</name>
</gene>
<protein>
    <recommendedName>
        <fullName evidence="4">Eka-like protein</fullName>
    </recommendedName>
</protein>
<evidence type="ECO:0000256" key="1">
    <source>
        <dbReference type="SAM" id="MobiDB-lite"/>
    </source>
</evidence>
<dbReference type="Proteomes" id="UP001054945">
    <property type="component" value="Unassembled WGS sequence"/>
</dbReference>
<reference evidence="2 3" key="1">
    <citation type="submission" date="2021-06" db="EMBL/GenBank/DDBJ databases">
        <title>Caerostris extrusa draft genome.</title>
        <authorList>
            <person name="Kono N."/>
            <person name="Arakawa K."/>
        </authorList>
    </citation>
    <scope>NUCLEOTIDE SEQUENCE [LARGE SCALE GENOMIC DNA]</scope>
</reference>
<dbReference type="EMBL" id="BPLR01018054">
    <property type="protein sequence ID" value="GIY96494.1"/>
    <property type="molecule type" value="Genomic_DNA"/>
</dbReference>
<feature type="compositionally biased region" description="Polar residues" evidence="1">
    <location>
        <begin position="118"/>
        <end position="130"/>
    </location>
</feature>
<feature type="region of interest" description="Disordered" evidence="1">
    <location>
        <begin position="43"/>
        <end position="83"/>
    </location>
</feature>
<name>A0AAV4XRG9_CAEEX</name>
<proteinExistence type="predicted"/>
<evidence type="ECO:0008006" key="4">
    <source>
        <dbReference type="Google" id="ProtNLM"/>
    </source>
</evidence>
<dbReference type="AlphaFoldDB" id="A0AAV4XRG9"/>
<comment type="caution">
    <text evidence="2">The sequence shown here is derived from an EMBL/GenBank/DDBJ whole genome shotgun (WGS) entry which is preliminary data.</text>
</comment>
<evidence type="ECO:0000313" key="3">
    <source>
        <dbReference type="Proteomes" id="UP001054945"/>
    </source>
</evidence>